<organism evidence="1 2">
    <name type="scientific">Coccomyxa subellipsoidea</name>
    <dbReference type="NCBI Taxonomy" id="248742"/>
    <lineage>
        <taxon>Eukaryota</taxon>
        <taxon>Viridiplantae</taxon>
        <taxon>Chlorophyta</taxon>
        <taxon>core chlorophytes</taxon>
        <taxon>Trebouxiophyceae</taxon>
        <taxon>Trebouxiophyceae incertae sedis</taxon>
        <taxon>Coccomyxaceae</taxon>
        <taxon>Coccomyxa</taxon>
    </lineage>
</organism>
<dbReference type="EMBL" id="JALJOT010000008">
    <property type="protein sequence ID" value="KAK9908300.1"/>
    <property type="molecule type" value="Genomic_DNA"/>
</dbReference>
<evidence type="ECO:0000313" key="1">
    <source>
        <dbReference type="EMBL" id="KAK9908300.1"/>
    </source>
</evidence>
<keyword evidence="2" id="KW-1185">Reference proteome</keyword>
<reference evidence="1 2" key="1">
    <citation type="journal article" date="2024" name="Nat. Commun.">
        <title>Phylogenomics reveals the evolutionary origins of lichenization in chlorophyte algae.</title>
        <authorList>
            <person name="Puginier C."/>
            <person name="Libourel C."/>
            <person name="Otte J."/>
            <person name="Skaloud P."/>
            <person name="Haon M."/>
            <person name="Grisel S."/>
            <person name="Petersen M."/>
            <person name="Berrin J.G."/>
            <person name="Delaux P.M."/>
            <person name="Dal Grande F."/>
            <person name="Keller J."/>
        </authorList>
    </citation>
    <scope>NUCLEOTIDE SEQUENCE [LARGE SCALE GENOMIC DNA]</scope>
    <source>
        <strain evidence="1 2">SAG 216-7</strain>
    </source>
</reference>
<accession>A0ABR2YMP2</accession>
<dbReference type="Proteomes" id="UP001491310">
    <property type="component" value="Unassembled WGS sequence"/>
</dbReference>
<proteinExistence type="predicted"/>
<protein>
    <submittedName>
        <fullName evidence="1">Uncharacterized protein</fullName>
    </submittedName>
</protein>
<sequence>MMMNKESPKTAFDLLYTRFNTAPKMSNSILERIRTQVAYMGHENSLTYSKYFLAQHNKQAISRHTK</sequence>
<name>A0ABR2YMP2_9CHLO</name>
<gene>
    <name evidence="1" type="ORF">WJX75_005706</name>
</gene>
<evidence type="ECO:0000313" key="2">
    <source>
        <dbReference type="Proteomes" id="UP001491310"/>
    </source>
</evidence>
<comment type="caution">
    <text evidence="1">The sequence shown here is derived from an EMBL/GenBank/DDBJ whole genome shotgun (WGS) entry which is preliminary data.</text>
</comment>